<keyword evidence="6 8" id="KW-1133">Transmembrane helix</keyword>
<gene>
    <name evidence="9" type="ORF">GKC49_25920</name>
</gene>
<dbReference type="InterPro" id="IPR037294">
    <property type="entry name" value="ABC_BtuC-like"/>
</dbReference>
<keyword evidence="3" id="KW-0813">Transport</keyword>
<keyword evidence="4" id="KW-1003">Cell membrane</keyword>
<dbReference type="PANTHER" id="PTHR30472">
    <property type="entry name" value="FERRIC ENTEROBACTIN TRANSPORT SYSTEM PERMEASE PROTEIN"/>
    <property type="match status" value="1"/>
</dbReference>
<name>A0A7X2MSA8_ENTAG</name>
<evidence type="ECO:0000313" key="10">
    <source>
        <dbReference type="Proteomes" id="UP000461948"/>
    </source>
</evidence>
<keyword evidence="5 8" id="KW-0812">Transmembrane</keyword>
<dbReference type="Proteomes" id="UP000461948">
    <property type="component" value="Unassembled WGS sequence"/>
</dbReference>
<evidence type="ECO:0000256" key="3">
    <source>
        <dbReference type="ARBA" id="ARBA00022448"/>
    </source>
</evidence>
<evidence type="ECO:0000256" key="2">
    <source>
        <dbReference type="ARBA" id="ARBA00007935"/>
    </source>
</evidence>
<dbReference type="PANTHER" id="PTHR30472:SF37">
    <property type="entry name" value="FE(3+) DICITRATE TRANSPORT SYSTEM PERMEASE PROTEIN FECD-RELATED"/>
    <property type="match status" value="1"/>
</dbReference>
<proteinExistence type="inferred from homology"/>
<organism evidence="9 10">
    <name type="scientific">Enterobacter agglomerans</name>
    <name type="common">Erwinia herbicola</name>
    <name type="synonym">Pantoea agglomerans</name>
    <dbReference type="NCBI Taxonomy" id="549"/>
    <lineage>
        <taxon>Bacteria</taxon>
        <taxon>Pseudomonadati</taxon>
        <taxon>Pseudomonadota</taxon>
        <taxon>Gammaproteobacteria</taxon>
        <taxon>Enterobacterales</taxon>
        <taxon>Erwiniaceae</taxon>
        <taxon>Pantoea</taxon>
        <taxon>Pantoea agglomerans group</taxon>
    </lineage>
</organism>
<evidence type="ECO:0000256" key="4">
    <source>
        <dbReference type="ARBA" id="ARBA00022475"/>
    </source>
</evidence>
<evidence type="ECO:0000256" key="7">
    <source>
        <dbReference type="ARBA" id="ARBA00023136"/>
    </source>
</evidence>
<feature type="non-terminal residue" evidence="9">
    <location>
        <position position="1"/>
    </location>
</feature>
<reference evidence="9 10" key="1">
    <citation type="submission" date="2019-11" db="EMBL/GenBank/DDBJ databases">
        <title>Draft Genome Sequence of Plant Growth-Promoting Rhizosphere-Associated Bacteria.</title>
        <authorList>
            <person name="Vasilyev I.Y."/>
            <person name="Radchenko V."/>
            <person name="Ilnitskaya E.V."/>
        </authorList>
    </citation>
    <scope>NUCLEOTIDE SEQUENCE [LARGE SCALE GENOMIC DNA]</scope>
    <source>
        <strain evidence="9 10">VRA_MhP_f</strain>
    </source>
</reference>
<dbReference type="Gene3D" id="1.10.3470.10">
    <property type="entry name" value="ABC transporter involved in vitamin B12 uptake, BtuC"/>
    <property type="match status" value="1"/>
</dbReference>
<evidence type="ECO:0000256" key="6">
    <source>
        <dbReference type="ARBA" id="ARBA00022989"/>
    </source>
</evidence>
<feature type="transmembrane region" description="Helical" evidence="8">
    <location>
        <begin position="207"/>
        <end position="226"/>
    </location>
</feature>
<feature type="transmembrane region" description="Helical" evidence="8">
    <location>
        <begin position="17"/>
        <end position="39"/>
    </location>
</feature>
<feature type="transmembrane region" description="Helical" evidence="8">
    <location>
        <begin position="140"/>
        <end position="165"/>
    </location>
</feature>
<dbReference type="GO" id="GO:0022857">
    <property type="term" value="F:transmembrane transporter activity"/>
    <property type="evidence" value="ECO:0007669"/>
    <property type="project" value="InterPro"/>
</dbReference>
<comment type="subcellular location">
    <subcellularLocation>
        <location evidence="1">Cell membrane</location>
        <topology evidence="1">Multi-pass membrane protein</topology>
    </subcellularLocation>
</comment>
<sequence length="230" mass="23769">GAAFGVVMMMFFVPGDALAWLLPAGALGAALTLLVIMAVASRGGFSPERMLLAGMALNSAFVTLLMLLLASGDPRMGGLLSWISGSTYNISGTHAVQSAICALVLVSLAPLASRWLTLLPLGSATARSAGMALTPARLSLLLLAAALTASATLTIGPLSFVGLMAPHMARMLGFRRALPQLLLSGLLGAGLMVLADWCGRMLAFPDQIPAGLMATFLGAPYFIWLLRRSG</sequence>
<dbReference type="AlphaFoldDB" id="A0A7X2MSA8"/>
<evidence type="ECO:0000256" key="1">
    <source>
        <dbReference type="ARBA" id="ARBA00004651"/>
    </source>
</evidence>
<dbReference type="EMBL" id="WKLC01001790">
    <property type="protein sequence ID" value="MSE18398.1"/>
    <property type="molecule type" value="Genomic_DNA"/>
</dbReference>
<evidence type="ECO:0000256" key="5">
    <source>
        <dbReference type="ARBA" id="ARBA00022692"/>
    </source>
</evidence>
<feature type="transmembrane region" description="Helical" evidence="8">
    <location>
        <begin position="51"/>
        <end position="70"/>
    </location>
</feature>
<keyword evidence="7 8" id="KW-0472">Membrane</keyword>
<dbReference type="InterPro" id="IPR000522">
    <property type="entry name" value="ABC_transptr_permease_BtuC"/>
</dbReference>
<dbReference type="GO" id="GO:0005886">
    <property type="term" value="C:plasma membrane"/>
    <property type="evidence" value="ECO:0007669"/>
    <property type="project" value="UniProtKB-SubCell"/>
</dbReference>
<evidence type="ECO:0000313" key="9">
    <source>
        <dbReference type="EMBL" id="MSE18398.1"/>
    </source>
</evidence>
<protein>
    <submittedName>
        <fullName evidence="9">Iron chelate uptake ABC transporter family permease subunit</fullName>
    </submittedName>
</protein>
<accession>A0A7X2MSA8</accession>
<evidence type="ECO:0000256" key="8">
    <source>
        <dbReference type="SAM" id="Phobius"/>
    </source>
</evidence>
<dbReference type="GO" id="GO:0033214">
    <property type="term" value="P:siderophore-iron import into cell"/>
    <property type="evidence" value="ECO:0007669"/>
    <property type="project" value="TreeGrafter"/>
</dbReference>
<feature type="transmembrane region" description="Helical" evidence="8">
    <location>
        <begin position="177"/>
        <end position="195"/>
    </location>
</feature>
<dbReference type="Pfam" id="PF01032">
    <property type="entry name" value="FecCD"/>
    <property type="match status" value="1"/>
</dbReference>
<dbReference type="CDD" id="cd06550">
    <property type="entry name" value="TM_ABC_iron-siderophores_like"/>
    <property type="match status" value="1"/>
</dbReference>
<comment type="caution">
    <text evidence="9">The sequence shown here is derived from an EMBL/GenBank/DDBJ whole genome shotgun (WGS) entry which is preliminary data.</text>
</comment>
<comment type="similarity">
    <text evidence="2">Belongs to the binding-protein-dependent transport system permease family. FecCD subfamily.</text>
</comment>
<dbReference type="SUPFAM" id="SSF81345">
    <property type="entry name" value="ABC transporter involved in vitamin B12 uptake, BtuC"/>
    <property type="match status" value="1"/>
</dbReference>